<feature type="chain" id="PRO_5043005897" description="Cytochrome c domain-containing protein" evidence="2">
    <location>
        <begin position="24"/>
        <end position="446"/>
    </location>
</feature>
<reference evidence="4" key="1">
    <citation type="submission" date="2022-06" db="EMBL/GenBank/DDBJ databases">
        <title>PHB producers.</title>
        <authorList>
            <person name="Besaury L."/>
        </authorList>
    </citation>
    <scope>NUCLEOTIDE SEQUENCE</scope>
    <source>
        <strain evidence="4 5">SEWS6</strain>
    </source>
</reference>
<dbReference type="Proteomes" id="UP001209412">
    <property type="component" value="Unassembled WGS sequence"/>
</dbReference>
<dbReference type="Proteomes" id="UP001242288">
    <property type="component" value="Unassembled WGS sequence"/>
</dbReference>
<feature type="region of interest" description="Disordered" evidence="1">
    <location>
        <begin position="305"/>
        <end position="331"/>
    </location>
</feature>
<accession>A0AAP5ESR4</accession>
<keyword evidence="5" id="KW-1185">Reference proteome</keyword>
<dbReference type="RefSeq" id="WP_266261702.1">
    <property type="nucleotide sequence ID" value="NZ_JAMXWF010000055.1"/>
</dbReference>
<organism evidence="4 6">
    <name type="scientific">Paraburkholderia madseniana</name>
    <dbReference type="NCBI Taxonomy" id="2599607"/>
    <lineage>
        <taxon>Bacteria</taxon>
        <taxon>Pseudomonadati</taxon>
        <taxon>Pseudomonadota</taxon>
        <taxon>Betaproteobacteria</taxon>
        <taxon>Burkholderiales</taxon>
        <taxon>Burkholderiaceae</taxon>
        <taxon>Paraburkholderia</taxon>
    </lineage>
</organism>
<feature type="signal peptide" evidence="2">
    <location>
        <begin position="1"/>
        <end position="23"/>
    </location>
</feature>
<evidence type="ECO:0000313" key="4">
    <source>
        <dbReference type="EMBL" id="MDQ6413271.1"/>
    </source>
</evidence>
<evidence type="ECO:0000256" key="1">
    <source>
        <dbReference type="SAM" id="MobiDB-lite"/>
    </source>
</evidence>
<proteinExistence type="predicted"/>
<name>A0AAP5ESR4_9BURK</name>
<sequence>MKTIGNCLSAILLLLVFPFGLLAASLPVSDKEPGGTAEDTAMAIQSPYDYAWKLFFFLNRQAVPGQAGVADPSKLDIRSYDPDKPVVWETWALATGGIPAFARPGEPNLSEVYLDRGAMPAAWGTWERKGLSAKYLEEKNLKAMLHVVNVPPGTQGPSNVKEFTLDFRVKPLMFPIDARDTGEFEVRMNKSTYETIRNQNLYSVEGLEAMWQKAQNMGRQDVIKFDPASKEIKAAWIKLDGSKQDINRFHWRKNVVRNADGTTTEEIWGLVGLHIATKDLPQWFWADFEHVDCLKHIDCVADPTPETRPSVDPTTRGPNAPSGTDGVRRETTNSKWANYVLRGTQTSFIDVIGNKVEVSDTVIEQLSSGPSSCMTCHARASVGPSDPAAPVRHPPLATNNLGPSFISGDPDPNWFATNGKMQFIQTDFLWSMSYRAHSSRETTGSK</sequence>
<comment type="caution">
    <text evidence="4">The sequence shown here is derived from an EMBL/GenBank/DDBJ whole genome shotgun (WGS) entry which is preliminary data.</text>
</comment>
<evidence type="ECO:0000313" key="6">
    <source>
        <dbReference type="Proteomes" id="UP001242288"/>
    </source>
</evidence>
<gene>
    <name evidence="4" type="ORF">NIE36_39795</name>
    <name evidence="3" type="ORF">OSB80_39890</name>
</gene>
<dbReference type="EMBL" id="JAPKHW010000055">
    <property type="protein sequence ID" value="MCX4151458.1"/>
    <property type="molecule type" value="Genomic_DNA"/>
</dbReference>
<dbReference type="AlphaFoldDB" id="A0AAP5ESR4"/>
<evidence type="ECO:0008006" key="7">
    <source>
        <dbReference type="Google" id="ProtNLM"/>
    </source>
</evidence>
<keyword evidence="2" id="KW-0732">Signal</keyword>
<evidence type="ECO:0000256" key="2">
    <source>
        <dbReference type="SAM" id="SignalP"/>
    </source>
</evidence>
<evidence type="ECO:0000313" key="3">
    <source>
        <dbReference type="EMBL" id="MCX4151458.1"/>
    </source>
</evidence>
<protein>
    <recommendedName>
        <fullName evidence="7">Cytochrome c domain-containing protein</fullName>
    </recommendedName>
</protein>
<dbReference type="EMBL" id="JAMXWF010000055">
    <property type="protein sequence ID" value="MDQ6413271.1"/>
    <property type="molecule type" value="Genomic_DNA"/>
</dbReference>
<evidence type="ECO:0000313" key="5">
    <source>
        <dbReference type="Proteomes" id="UP001209412"/>
    </source>
</evidence>